<gene>
    <name evidence="2" type="primary">iolE</name>
    <name evidence="2" type="ORF">KSX_42770</name>
</gene>
<dbReference type="Proteomes" id="UP000612362">
    <property type="component" value="Unassembled WGS sequence"/>
</dbReference>
<dbReference type="RefSeq" id="WP_236031435.1">
    <property type="nucleotide sequence ID" value="NZ_BNJF01000002.1"/>
</dbReference>
<feature type="domain" description="Xylose isomerase-like TIM barrel" evidence="1">
    <location>
        <begin position="34"/>
        <end position="293"/>
    </location>
</feature>
<dbReference type="AlphaFoldDB" id="A0A8J3I673"/>
<comment type="caution">
    <text evidence="2">The sequence shown here is derived from an EMBL/GenBank/DDBJ whole genome shotgun (WGS) entry which is preliminary data.</text>
</comment>
<protein>
    <submittedName>
        <fullName evidence="2">Inosose dehydratase</fullName>
    </submittedName>
</protein>
<dbReference type="SUPFAM" id="SSF51658">
    <property type="entry name" value="Xylose isomerase-like"/>
    <property type="match status" value="1"/>
</dbReference>
<name>A0A8J3I673_9CHLR</name>
<dbReference type="Gene3D" id="3.20.20.150">
    <property type="entry name" value="Divalent-metal-dependent TIM barrel enzymes"/>
    <property type="match status" value="1"/>
</dbReference>
<dbReference type="InterPro" id="IPR013022">
    <property type="entry name" value="Xyl_isomerase-like_TIM-brl"/>
</dbReference>
<evidence type="ECO:0000259" key="1">
    <source>
        <dbReference type="Pfam" id="PF01261"/>
    </source>
</evidence>
<evidence type="ECO:0000313" key="3">
    <source>
        <dbReference type="Proteomes" id="UP000612362"/>
    </source>
</evidence>
<keyword evidence="3" id="KW-1185">Reference proteome</keyword>
<dbReference type="PANTHER" id="PTHR12110:SF41">
    <property type="entry name" value="INOSOSE DEHYDRATASE"/>
    <property type="match status" value="1"/>
</dbReference>
<dbReference type="InterPro" id="IPR036237">
    <property type="entry name" value="Xyl_isomerase-like_sf"/>
</dbReference>
<proteinExistence type="predicted"/>
<evidence type="ECO:0000313" key="2">
    <source>
        <dbReference type="EMBL" id="GHO46114.1"/>
    </source>
</evidence>
<organism evidence="2 3">
    <name type="scientific">Ktedonospora formicarum</name>
    <dbReference type="NCBI Taxonomy" id="2778364"/>
    <lineage>
        <taxon>Bacteria</taxon>
        <taxon>Bacillati</taxon>
        <taxon>Chloroflexota</taxon>
        <taxon>Ktedonobacteria</taxon>
        <taxon>Ktedonobacterales</taxon>
        <taxon>Ktedonobacteraceae</taxon>
        <taxon>Ktedonospora</taxon>
    </lineage>
</organism>
<accession>A0A8J3I673</accession>
<reference evidence="2" key="1">
    <citation type="submission" date="2020-10" db="EMBL/GenBank/DDBJ databases">
        <title>Taxonomic study of unclassified bacteria belonging to the class Ktedonobacteria.</title>
        <authorList>
            <person name="Yabe S."/>
            <person name="Wang C.M."/>
            <person name="Zheng Y."/>
            <person name="Sakai Y."/>
            <person name="Cavaletti L."/>
            <person name="Monciardini P."/>
            <person name="Donadio S."/>
        </authorList>
    </citation>
    <scope>NUCLEOTIDE SEQUENCE</scope>
    <source>
        <strain evidence="2">SOSP1-1</strain>
    </source>
</reference>
<sequence>MNNIRIANAPCSWGALEFDGLPGETIGYTQMLNELRATGYAGTELGDWGYMPTDAVQLKTELQQRGLSMLGAFVPVGLKDENNHATGEAEALRVARLLTAVAKSTEQLPYLILADANGTVPERTLNAGRITDSMELSATEWSTFARGAERIARRVHEETGLQTAFHHHCAGFVETPQEIERLLDLTDPSLLGLVFDTGHYLYGTGELDGQHVLEGLEHFKERILHVHFKDFHPSTALQARAEGWDYFTAVRKGIFCELGKGSVPFPSVKDWLGKRGYDGWIVVEQDVLPGMGSPAESAQRNRTYLEAIGL</sequence>
<dbReference type="EMBL" id="BNJF01000002">
    <property type="protein sequence ID" value="GHO46114.1"/>
    <property type="molecule type" value="Genomic_DNA"/>
</dbReference>
<dbReference type="InterPro" id="IPR050312">
    <property type="entry name" value="IolE/XylAMocC-like"/>
</dbReference>
<dbReference type="PANTHER" id="PTHR12110">
    <property type="entry name" value="HYDROXYPYRUVATE ISOMERASE"/>
    <property type="match status" value="1"/>
</dbReference>
<dbReference type="Pfam" id="PF01261">
    <property type="entry name" value="AP_endonuc_2"/>
    <property type="match status" value="1"/>
</dbReference>